<organism evidence="2 3">
    <name type="scientific">Olea europaea subsp. europaea</name>
    <dbReference type="NCBI Taxonomy" id="158383"/>
    <lineage>
        <taxon>Eukaryota</taxon>
        <taxon>Viridiplantae</taxon>
        <taxon>Streptophyta</taxon>
        <taxon>Embryophyta</taxon>
        <taxon>Tracheophyta</taxon>
        <taxon>Spermatophyta</taxon>
        <taxon>Magnoliopsida</taxon>
        <taxon>eudicotyledons</taxon>
        <taxon>Gunneridae</taxon>
        <taxon>Pentapetalae</taxon>
        <taxon>asterids</taxon>
        <taxon>lamiids</taxon>
        <taxon>Lamiales</taxon>
        <taxon>Oleaceae</taxon>
        <taxon>Oleeae</taxon>
        <taxon>Olea</taxon>
    </lineage>
</organism>
<dbReference type="PROSITE" id="PS50878">
    <property type="entry name" value="RT_POL"/>
    <property type="match status" value="1"/>
</dbReference>
<name>A0A8S0PVP4_OLEEU</name>
<gene>
    <name evidence="2" type="ORF">OLEA9_A022684</name>
</gene>
<dbReference type="EMBL" id="CACTIH010000305">
    <property type="protein sequence ID" value="CAA2959116.1"/>
    <property type="molecule type" value="Genomic_DNA"/>
</dbReference>
<dbReference type="PANTHER" id="PTHR24559:SF444">
    <property type="entry name" value="REVERSE TRANSCRIPTASE DOMAIN-CONTAINING PROTEIN"/>
    <property type="match status" value="1"/>
</dbReference>
<feature type="non-terminal residue" evidence="2">
    <location>
        <position position="1"/>
    </location>
</feature>
<dbReference type="Proteomes" id="UP000594638">
    <property type="component" value="Unassembled WGS sequence"/>
</dbReference>
<comment type="caution">
    <text evidence="2">The sequence shown here is derived from an EMBL/GenBank/DDBJ whole genome shotgun (WGS) entry which is preliminary data.</text>
</comment>
<dbReference type="OrthoDB" id="1705436at2759"/>
<dbReference type="InterPro" id="IPR053134">
    <property type="entry name" value="RNA-dir_DNA_polymerase"/>
</dbReference>
<dbReference type="CDD" id="cd01647">
    <property type="entry name" value="RT_LTR"/>
    <property type="match status" value="1"/>
</dbReference>
<dbReference type="Gene3D" id="3.10.10.10">
    <property type="entry name" value="HIV Type 1 Reverse Transcriptase, subunit A, domain 1"/>
    <property type="match status" value="1"/>
</dbReference>
<dbReference type="Pfam" id="PF08284">
    <property type="entry name" value="RVP_2"/>
    <property type="match status" value="1"/>
</dbReference>
<accession>A0A8S0PVP4</accession>
<dbReference type="Gramene" id="OE9A022684T1">
    <property type="protein sequence ID" value="OE9A022684C1"/>
    <property type="gene ID" value="OE9A022684"/>
</dbReference>
<dbReference type="SUPFAM" id="SSF56672">
    <property type="entry name" value="DNA/RNA polymerases"/>
    <property type="match status" value="1"/>
</dbReference>
<evidence type="ECO:0000259" key="1">
    <source>
        <dbReference type="PROSITE" id="PS50878"/>
    </source>
</evidence>
<dbReference type="CDD" id="cd00303">
    <property type="entry name" value="retropepsin_like"/>
    <property type="match status" value="1"/>
</dbReference>
<dbReference type="InterPro" id="IPR043502">
    <property type="entry name" value="DNA/RNA_pol_sf"/>
</dbReference>
<dbReference type="InterPro" id="IPR000477">
    <property type="entry name" value="RT_dom"/>
</dbReference>
<evidence type="ECO:0000313" key="2">
    <source>
        <dbReference type="EMBL" id="CAA2959116.1"/>
    </source>
</evidence>
<evidence type="ECO:0000313" key="3">
    <source>
        <dbReference type="Proteomes" id="UP000594638"/>
    </source>
</evidence>
<dbReference type="Gene3D" id="3.30.70.270">
    <property type="match status" value="1"/>
</dbReference>
<sequence length="388" mass="44943">IISVSNIPTFVLIDSEATHSFISFSFVAKSKVECEFLPYTLEISLPSGKTLVANQIARDLRMEIDGTGITVDLIPLTIKDFDVILGMDWLSKNYATIYCTERIVVFRRPSEEEFRFVGTEVNTSSRVVSTTQAERMSRKELDQRFLVAMTDIKQDKLSIEDVPIVRHYKDVFPEDLRGVPPDKQVEFTIDLVPGATPISKALYRMAPLELQELKVQLKELLDKGFIRPSVSPWGVPVLFVKKKDGTMRLCIDYRELNRLTIKNKYPLPRIEDLFDQLKGAIVFSKNDLRSGYHQLKIKSDDIPKMAFRMRYGHCEFLVTPFGLTNAPAVFMDLMNRVFHEYLDQFVIVFIDDILIYSKNKEEHEKHLMMVLETLRKEKLYAKFKKCEF</sequence>
<dbReference type="Pfam" id="PF00078">
    <property type="entry name" value="RVT_1"/>
    <property type="match status" value="1"/>
</dbReference>
<dbReference type="PANTHER" id="PTHR24559">
    <property type="entry name" value="TRANSPOSON TY3-I GAG-POL POLYPROTEIN"/>
    <property type="match status" value="1"/>
</dbReference>
<feature type="domain" description="Reverse transcriptase" evidence="1">
    <location>
        <begin position="221"/>
        <end position="388"/>
    </location>
</feature>
<protein>
    <recommendedName>
        <fullName evidence="1">Reverse transcriptase domain-containing protein</fullName>
    </recommendedName>
</protein>
<dbReference type="SUPFAM" id="SSF50630">
    <property type="entry name" value="Acid proteases"/>
    <property type="match status" value="1"/>
</dbReference>
<keyword evidence="3" id="KW-1185">Reference proteome</keyword>
<dbReference type="AlphaFoldDB" id="A0A8S0PVP4"/>
<dbReference type="InterPro" id="IPR043128">
    <property type="entry name" value="Rev_trsase/Diguanyl_cyclase"/>
</dbReference>
<reference evidence="2 3" key="1">
    <citation type="submission" date="2019-12" db="EMBL/GenBank/DDBJ databases">
        <authorList>
            <person name="Alioto T."/>
            <person name="Alioto T."/>
            <person name="Gomez Garrido J."/>
        </authorList>
    </citation>
    <scope>NUCLEOTIDE SEQUENCE [LARGE SCALE GENOMIC DNA]</scope>
</reference>
<dbReference type="InterPro" id="IPR021109">
    <property type="entry name" value="Peptidase_aspartic_dom_sf"/>
</dbReference>
<feature type="non-terminal residue" evidence="2">
    <location>
        <position position="388"/>
    </location>
</feature>
<proteinExistence type="predicted"/>
<dbReference type="Gene3D" id="2.40.70.10">
    <property type="entry name" value="Acid Proteases"/>
    <property type="match status" value="1"/>
</dbReference>